<dbReference type="AlphaFoldDB" id="A0A7V2ZKM5"/>
<gene>
    <name evidence="1" type="ORF">ENS31_08745</name>
</gene>
<name>A0A7V2ZKM5_9BACT</name>
<protein>
    <recommendedName>
        <fullName evidence="2">DOD-type homing endonuclease domain-containing protein</fullName>
    </recommendedName>
</protein>
<comment type="caution">
    <text evidence="1">The sequence shown here is derived from an EMBL/GenBank/DDBJ whole genome shotgun (WGS) entry which is preliminary data.</text>
</comment>
<sequence length="115" mass="13364">MAQTKSSPKPKKVKKSTAKKLADFFLRNGYLRVPSGKKTKKSKYADKKGYEIRFVARNKKELSEMKSLLKDAGFKSGKPFDKFNQYVLPVYGEVQFLRFKSLLSELKIRIRNHKT</sequence>
<dbReference type="EMBL" id="DSUJ01000008">
    <property type="protein sequence ID" value="HFI91598.1"/>
    <property type="molecule type" value="Genomic_DNA"/>
</dbReference>
<organism evidence="1">
    <name type="scientific">Ignavibacterium album</name>
    <dbReference type="NCBI Taxonomy" id="591197"/>
    <lineage>
        <taxon>Bacteria</taxon>
        <taxon>Pseudomonadati</taxon>
        <taxon>Ignavibacteriota</taxon>
        <taxon>Ignavibacteria</taxon>
        <taxon>Ignavibacteriales</taxon>
        <taxon>Ignavibacteriaceae</taxon>
        <taxon>Ignavibacterium</taxon>
    </lineage>
</organism>
<evidence type="ECO:0000313" key="1">
    <source>
        <dbReference type="EMBL" id="HFI91598.1"/>
    </source>
</evidence>
<accession>A0A7V2ZKM5</accession>
<proteinExistence type="predicted"/>
<evidence type="ECO:0008006" key="2">
    <source>
        <dbReference type="Google" id="ProtNLM"/>
    </source>
</evidence>
<reference evidence="1" key="1">
    <citation type="journal article" date="2020" name="mSystems">
        <title>Genome- and Community-Level Interaction Insights into Carbon Utilization and Element Cycling Functions of Hydrothermarchaeota in Hydrothermal Sediment.</title>
        <authorList>
            <person name="Zhou Z."/>
            <person name="Liu Y."/>
            <person name="Xu W."/>
            <person name="Pan J."/>
            <person name="Luo Z.H."/>
            <person name="Li M."/>
        </authorList>
    </citation>
    <scope>NUCLEOTIDE SEQUENCE [LARGE SCALE GENOMIC DNA]</scope>
    <source>
        <strain evidence="1">SpSt-479</strain>
    </source>
</reference>